<dbReference type="PROSITE" id="PS51257">
    <property type="entry name" value="PROKAR_LIPOPROTEIN"/>
    <property type="match status" value="1"/>
</dbReference>
<name>A0AAW5SKC4_MYCNV</name>
<gene>
    <name evidence="4" type="ORF">H7I77_09380</name>
    <name evidence="3" type="ORF">RMCN_5186</name>
</gene>
<reference evidence="3 5" key="1">
    <citation type="journal article" date="2016" name="Genome Announc.">
        <title>Draft Genome Sequences of Five Rapidly Growing Mycobacterium Species, M. thermoresistibile, M. fortuitum subsp. acetamidolyticum, M. canariasense, M. brisbanense, and M. novocastrense.</title>
        <authorList>
            <person name="Katahira K."/>
            <person name="Ogura Y."/>
            <person name="Gotoh Y."/>
            <person name="Hayashi T."/>
        </authorList>
    </citation>
    <scope>NUCLEOTIDE SEQUENCE [LARGE SCALE GENOMIC DNA]</scope>
    <source>
        <strain evidence="3 5">JCM18114</strain>
    </source>
</reference>
<dbReference type="EMBL" id="BCTA01000086">
    <property type="protein sequence ID" value="GAT12053.1"/>
    <property type="molecule type" value="Genomic_DNA"/>
</dbReference>
<evidence type="ECO:0000313" key="4">
    <source>
        <dbReference type="EMBL" id="MCV7023557.1"/>
    </source>
</evidence>
<keyword evidence="5" id="KW-1185">Reference proteome</keyword>
<evidence type="ECO:0000256" key="1">
    <source>
        <dbReference type="SAM" id="MobiDB-lite"/>
    </source>
</evidence>
<feature type="chain" id="PRO_5043767390" description="Lipoprotein" evidence="2">
    <location>
        <begin position="18"/>
        <end position="104"/>
    </location>
</feature>
<feature type="signal peptide" evidence="2">
    <location>
        <begin position="1"/>
        <end position="17"/>
    </location>
</feature>
<evidence type="ECO:0000313" key="6">
    <source>
        <dbReference type="Proteomes" id="UP001207528"/>
    </source>
</evidence>
<feature type="compositionally biased region" description="Pro residues" evidence="1">
    <location>
        <begin position="72"/>
        <end position="82"/>
    </location>
</feature>
<reference evidence="4" key="2">
    <citation type="submission" date="2020-07" db="EMBL/GenBank/DDBJ databases">
        <authorList>
            <person name="Pettersson B.M.F."/>
            <person name="Behra P.R.K."/>
            <person name="Ramesh M."/>
            <person name="Das S."/>
            <person name="Dasgupta S."/>
            <person name="Kirsebom L.A."/>
        </authorList>
    </citation>
    <scope>NUCLEOTIDE SEQUENCE</scope>
    <source>
        <strain evidence="4">DSM 44203</strain>
    </source>
</reference>
<proteinExistence type="predicted"/>
<dbReference type="Proteomes" id="UP001207528">
    <property type="component" value="Unassembled WGS sequence"/>
</dbReference>
<feature type="region of interest" description="Disordered" evidence="1">
    <location>
        <begin position="19"/>
        <end position="86"/>
    </location>
</feature>
<dbReference type="AlphaFoldDB" id="A0AAW5SKC4"/>
<protein>
    <recommendedName>
        <fullName evidence="7">Lipoprotein</fullName>
    </recommendedName>
</protein>
<accession>A0AAW5SKC4</accession>
<reference evidence="4" key="3">
    <citation type="journal article" date="2022" name="BMC Genomics">
        <title>Comparative genome analysis of mycobacteria focusing on tRNA and non-coding RNA.</title>
        <authorList>
            <person name="Behra P.R.K."/>
            <person name="Pettersson B.M.F."/>
            <person name="Ramesh M."/>
            <person name="Das S."/>
            <person name="Dasgupta S."/>
            <person name="Kirsebom L.A."/>
        </authorList>
    </citation>
    <scope>NUCLEOTIDE SEQUENCE</scope>
    <source>
        <strain evidence="4">DSM 44203</strain>
    </source>
</reference>
<evidence type="ECO:0000313" key="3">
    <source>
        <dbReference type="EMBL" id="GAT12053.1"/>
    </source>
</evidence>
<evidence type="ECO:0000313" key="5">
    <source>
        <dbReference type="Proteomes" id="UP000069773"/>
    </source>
</evidence>
<evidence type="ECO:0000256" key="2">
    <source>
        <dbReference type="SAM" id="SignalP"/>
    </source>
</evidence>
<evidence type="ECO:0008006" key="7">
    <source>
        <dbReference type="Google" id="ProtNLM"/>
    </source>
</evidence>
<organism evidence="4 6">
    <name type="scientific">Mycolicibacterium novocastrense</name>
    <name type="common">Mycobacterium novocastrense</name>
    <dbReference type="NCBI Taxonomy" id="59813"/>
    <lineage>
        <taxon>Bacteria</taxon>
        <taxon>Bacillati</taxon>
        <taxon>Actinomycetota</taxon>
        <taxon>Actinomycetes</taxon>
        <taxon>Mycobacteriales</taxon>
        <taxon>Mycobacteriaceae</taxon>
        <taxon>Mycolicibacterium</taxon>
    </lineage>
</organism>
<comment type="caution">
    <text evidence="4">The sequence shown here is derived from an EMBL/GenBank/DDBJ whole genome shotgun (WGS) entry which is preliminary data.</text>
</comment>
<feature type="compositionally biased region" description="Low complexity" evidence="1">
    <location>
        <begin position="19"/>
        <end position="55"/>
    </location>
</feature>
<dbReference type="RefSeq" id="WP_067395501.1">
    <property type="nucleotide sequence ID" value="NZ_BCTA01000086.1"/>
</dbReference>
<keyword evidence="2" id="KW-0732">Signal</keyword>
<dbReference type="EMBL" id="JACKTI010000028">
    <property type="protein sequence ID" value="MCV7023557.1"/>
    <property type="molecule type" value="Genomic_DNA"/>
</dbReference>
<sequence length="104" mass="10079">MRAVMVVAGLAAAAALAGCASEQPAEQQPTTSQAPAQTTTSQAPAETTTTSETPSGHGSLAQCLDEHGVPAAPGPAAGPPPGVDAETWNRAMQACATFAPGPAG</sequence>
<dbReference type="Proteomes" id="UP000069773">
    <property type="component" value="Unassembled WGS sequence"/>
</dbReference>